<evidence type="ECO:0000256" key="5">
    <source>
        <dbReference type="SAM" id="Phobius"/>
    </source>
</evidence>
<dbReference type="STRING" id="1452487.AVW16_12885"/>
<name>A0A161S870_9NEIS</name>
<evidence type="ECO:0000256" key="1">
    <source>
        <dbReference type="ARBA" id="ARBA00004141"/>
    </source>
</evidence>
<dbReference type="AlphaFoldDB" id="A0A161S870"/>
<dbReference type="InterPro" id="IPR007300">
    <property type="entry name" value="CidB/LrgB"/>
</dbReference>
<keyword evidence="7" id="KW-1185">Reference proteome</keyword>
<organism evidence="6 7">
    <name type="scientific">Crenobacter luteus</name>
    <dbReference type="NCBI Taxonomy" id="1452487"/>
    <lineage>
        <taxon>Bacteria</taxon>
        <taxon>Pseudomonadati</taxon>
        <taxon>Pseudomonadota</taxon>
        <taxon>Betaproteobacteria</taxon>
        <taxon>Neisseriales</taxon>
        <taxon>Neisseriaceae</taxon>
        <taxon>Crenobacter</taxon>
    </lineage>
</organism>
<reference evidence="7" key="1">
    <citation type="submission" date="2016-01" db="EMBL/GenBank/DDBJ databases">
        <title>Draft genome of Chromobacterium sp. F49.</title>
        <authorList>
            <person name="Hong K.W."/>
        </authorList>
    </citation>
    <scope>NUCLEOTIDE SEQUENCE [LARGE SCALE GENOMIC DNA]</scope>
    <source>
        <strain evidence="7">CN10</strain>
    </source>
</reference>
<accession>A0A161S870</accession>
<evidence type="ECO:0008006" key="8">
    <source>
        <dbReference type="Google" id="ProtNLM"/>
    </source>
</evidence>
<feature type="transmembrane region" description="Helical" evidence="5">
    <location>
        <begin position="101"/>
        <end position="123"/>
    </location>
</feature>
<protein>
    <recommendedName>
        <fullName evidence="8">Murein hydrolase effector protein LrgB</fullName>
    </recommendedName>
</protein>
<gene>
    <name evidence="6" type="ORF">AVW16_12885</name>
</gene>
<sequence>MNLYEGWQYLKSAPLFGLLLTLLAYRIALAVNRRAGGKPLLHSVFVGVLLVVVFLLAAGVDYRTYMQGASVVYWLLGPATVAMAVPLYLNLARLKRAFAPLTATLLVGAVVGVVSAAGLGQLFGLPRELVLSLAPRSVTTPFAIGLAEQSGGVPEFATAFVLISGVFGAIVVKPLFDRLGLAHDWLLGFSTGLAAHGVGTARAFQLSERAGAIAGLAMGLNGVATAALLPVLLHWMGV</sequence>
<evidence type="ECO:0000313" key="7">
    <source>
        <dbReference type="Proteomes" id="UP000076625"/>
    </source>
</evidence>
<feature type="transmembrane region" description="Helical" evidence="5">
    <location>
        <begin position="12"/>
        <end position="28"/>
    </location>
</feature>
<dbReference type="GO" id="GO:0016020">
    <property type="term" value="C:membrane"/>
    <property type="evidence" value="ECO:0007669"/>
    <property type="project" value="UniProtKB-SubCell"/>
</dbReference>
<keyword evidence="2 5" id="KW-0812">Transmembrane</keyword>
<dbReference type="PANTHER" id="PTHR30249:SF0">
    <property type="entry name" value="PLASTIDAL GLYCOLATE_GLYCERATE TRANSLOCATOR 1, CHLOROPLASTIC"/>
    <property type="match status" value="1"/>
</dbReference>
<keyword evidence="3 5" id="KW-1133">Transmembrane helix</keyword>
<dbReference type="PANTHER" id="PTHR30249">
    <property type="entry name" value="PUTATIVE SEROTONIN TRANSPORTER"/>
    <property type="match status" value="1"/>
</dbReference>
<feature type="transmembrane region" description="Helical" evidence="5">
    <location>
        <begin position="210"/>
        <end position="233"/>
    </location>
</feature>
<evidence type="ECO:0000256" key="2">
    <source>
        <dbReference type="ARBA" id="ARBA00022692"/>
    </source>
</evidence>
<feature type="transmembrane region" description="Helical" evidence="5">
    <location>
        <begin position="185"/>
        <end position="204"/>
    </location>
</feature>
<dbReference type="EMBL" id="LQQU01000030">
    <property type="protein sequence ID" value="KZE30022.1"/>
    <property type="molecule type" value="Genomic_DNA"/>
</dbReference>
<dbReference type="Proteomes" id="UP000076625">
    <property type="component" value="Unassembled WGS sequence"/>
</dbReference>
<evidence type="ECO:0000256" key="4">
    <source>
        <dbReference type="ARBA" id="ARBA00023136"/>
    </source>
</evidence>
<comment type="subcellular location">
    <subcellularLocation>
        <location evidence="1">Membrane</location>
        <topology evidence="1">Multi-pass membrane protein</topology>
    </subcellularLocation>
</comment>
<keyword evidence="4 5" id="KW-0472">Membrane</keyword>
<feature type="transmembrane region" description="Helical" evidence="5">
    <location>
        <begin position="40"/>
        <end position="59"/>
    </location>
</feature>
<feature type="transmembrane region" description="Helical" evidence="5">
    <location>
        <begin position="71"/>
        <end position="89"/>
    </location>
</feature>
<dbReference type="OrthoDB" id="9811701at2"/>
<dbReference type="RefSeq" id="WP_066613351.1">
    <property type="nucleotide sequence ID" value="NZ_LQQU01000030.1"/>
</dbReference>
<feature type="transmembrane region" description="Helical" evidence="5">
    <location>
        <begin position="156"/>
        <end position="176"/>
    </location>
</feature>
<dbReference type="Pfam" id="PF04172">
    <property type="entry name" value="LrgB"/>
    <property type="match status" value="1"/>
</dbReference>
<proteinExistence type="predicted"/>
<evidence type="ECO:0000313" key="6">
    <source>
        <dbReference type="EMBL" id="KZE30022.1"/>
    </source>
</evidence>
<evidence type="ECO:0000256" key="3">
    <source>
        <dbReference type="ARBA" id="ARBA00022989"/>
    </source>
</evidence>
<comment type="caution">
    <text evidence="6">The sequence shown here is derived from an EMBL/GenBank/DDBJ whole genome shotgun (WGS) entry which is preliminary data.</text>
</comment>